<protein>
    <recommendedName>
        <fullName evidence="3">Translation initiation factor IF-2</fullName>
    </recommendedName>
</protein>
<sequence>MSGERWLRVPVGDEASRWRTVGSSRTVLAVARTVTSAGRLLEILPLFRSDPRVQVLFTVAAGSAFDDGVGDYLRGVQARVVPWSQAVETPFHLAVSASANGALHQLKAPLLVVPHGAGHNRLLSPADGPAGGVSGLARRQLVHEGRIVPAAIALSHHEQLARLERDCPEALPRAVVVGDLVYDRIRANLARRDRYRRALEVGPDRKLVLVSSTWGAHSLLGANSDLVARLVAELPVDEYQVVLAAHPNAWYGHGGLQVRLWLSDARDGGLLLLPPQQGWQAALVASDVIVGDHGSVTFYGAALGRPVLLASSGREAGELDPGSPTALLSGTLPRLDPAGAVLPQIEQVMAAHRSHDDVTGRTLGMPGQAEGLLRRLAYRLMELPEPAAPATARPLAEPLPERGEVLSFEVEAVVGGDGVTVRRYPAVLERRSGDQVRDPHLVVDAEEVNPRLLENAAIVVGRDPRPGWARETLRRYPGCFMTAEIAGGRPVVLTLRSGERLRVATRPTRGGEPDPRCLPSAVYGWLVRGRSREDLRSGITVRVGDRQVVVNCGAWDQG</sequence>
<reference evidence="1 2" key="1">
    <citation type="submission" date="2020-08" db="EMBL/GenBank/DDBJ databases">
        <title>Sequencing the genomes of 1000 actinobacteria strains.</title>
        <authorList>
            <person name="Klenk H.-P."/>
        </authorList>
    </citation>
    <scope>NUCLEOTIDE SEQUENCE [LARGE SCALE GENOMIC DNA]</scope>
    <source>
        <strain evidence="1 2">DSM 45507</strain>
    </source>
</reference>
<evidence type="ECO:0000313" key="1">
    <source>
        <dbReference type="EMBL" id="MBB5782711.1"/>
    </source>
</evidence>
<dbReference type="SUPFAM" id="SSF53756">
    <property type="entry name" value="UDP-Glycosyltransferase/glycogen phosphorylase"/>
    <property type="match status" value="1"/>
</dbReference>
<evidence type="ECO:0000313" key="2">
    <source>
        <dbReference type="Proteomes" id="UP000579153"/>
    </source>
</evidence>
<dbReference type="InterPro" id="IPR043148">
    <property type="entry name" value="TagF_C"/>
</dbReference>
<proteinExistence type="predicted"/>
<dbReference type="RefSeq" id="WP_185075754.1">
    <property type="nucleotide sequence ID" value="NZ_JACHMB010000001.1"/>
</dbReference>
<gene>
    <name evidence="1" type="ORF">HD596_009467</name>
</gene>
<dbReference type="Gene3D" id="3.40.50.12580">
    <property type="match status" value="1"/>
</dbReference>
<evidence type="ECO:0008006" key="3">
    <source>
        <dbReference type="Google" id="ProtNLM"/>
    </source>
</evidence>
<organism evidence="1 2">
    <name type="scientific">Nonomuraea jabiensis</name>
    <dbReference type="NCBI Taxonomy" id="882448"/>
    <lineage>
        <taxon>Bacteria</taxon>
        <taxon>Bacillati</taxon>
        <taxon>Actinomycetota</taxon>
        <taxon>Actinomycetes</taxon>
        <taxon>Streptosporangiales</taxon>
        <taxon>Streptosporangiaceae</taxon>
        <taxon>Nonomuraea</taxon>
    </lineage>
</organism>
<accession>A0A7W9LG92</accession>
<dbReference type="EMBL" id="JACHMB010000001">
    <property type="protein sequence ID" value="MBB5782711.1"/>
    <property type="molecule type" value="Genomic_DNA"/>
</dbReference>
<dbReference type="Proteomes" id="UP000579153">
    <property type="component" value="Unassembled WGS sequence"/>
</dbReference>
<dbReference type="AlphaFoldDB" id="A0A7W9LG92"/>
<keyword evidence="2" id="KW-1185">Reference proteome</keyword>
<name>A0A7W9LG92_9ACTN</name>
<comment type="caution">
    <text evidence="1">The sequence shown here is derived from an EMBL/GenBank/DDBJ whole genome shotgun (WGS) entry which is preliminary data.</text>
</comment>